<dbReference type="GO" id="GO:0005886">
    <property type="term" value="C:plasma membrane"/>
    <property type="evidence" value="ECO:0007669"/>
    <property type="project" value="TreeGrafter"/>
</dbReference>
<dbReference type="VEuPathDB" id="FungiDB:TERG_11548"/>
<dbReference type="FunFam" id="2.130.10.10:FF:000848">
    <property type="entry name" value="SNARE-dependent exocytosis protein (Sro7), putative"/>
    <property type="match status" value="1"/>
</dbReference>
<evidence type="ECO:0000313" key="3">
    <source>
        <dbReference type="EMBL" id="OAL63525.1"/>
    </source>
</evidence>
<dbReference type="InterPro" id="IPR013905">
    <property type="entry name" value="Lgl_C_dom"/>
</dbReference>
<sequence length="1392" mass="152691">MTAFGFIPKSRISSCIGQDSRRGHHNLSNMQRQCSTPPYPYVMQISTTTMVSVGFTGKVPRNNKNTSSIDGFIQPLFPNQKVLDIQTYDEDPHPHYLLHMSGGTELALKTSTRQPETVLYHEQHALEVEAHVLLLLEPSGIWCIPKLIRCEVVPSSPAVTFLLRYKCPGTPLSEIKEKLTSDELRRIDTQLGITVDRIGQHTAMKFGPVYDICVGRGERTWKRAFLNLLESLLWNAENMLISLPYFEIRHQANRLSSVFDDVTEPRLILYNISQPSHIIIDPETKDISGIIDFTAATWGDVLMTDIFENPSPEIISGYGSDPTRGRFASIRLLFYSCYRNILKIVKQYYRNQPHEEELRVRKNLMSDLASIAERNTSELGKMGFGMDLERLIEMAHFLRGKQAGIQSDLSGSLSPESFLIDEVARYGINSRISAIAYDPVQSLLAAGTSETQFGSGEIYVFGQERVSAVFSLPRKASTSILQFCGDKLLAVAKNELYVFSLDERKLVTSYAPPGHATCVLTDPALDYAFIGLQNGELVTYDLDRHMVAPFKVPNLWKERNSRARFLPILSLAFHPKDLGTLLIGYSDGAVIFSIKQNVPVKYFQYEVPKGAPGGDSDPSSARETRWPKVVKALWHPTATFVLTVHEDSSLVFWDPKDGRVVMARTIQAIDVNKPGELASTSGSTPNTFSLKAPIFEIAWCCKENPDDTGLLIAGGTPTTEMTKGLTFIDLGITPNYQTSSWQVLSGHFSSLKRQSTLSTPPNAEVAQFCLIPRASPHFGGAQDPIAVVALLSSGELVTLSFPSGYTITPTNVFPPSLTMVHPFATNFDLACIDRTRWLGWREKRAQGPPLLIGGAAAKKALKRFESRDIAIVAHADGLIRLWDIGHDDQIENPTVLQVDLARAVGRYDGIAATQMSFSGAAGELSVGLQSGELVVFKWGRNENAGRDVPLGENNGPDQITSISHRGDPGLKEGLLPLALLDQSQGSITVLKHSDVGFICVGYKSGSIAFLDLRGPAVIYSANLTDFAAKQSRRSSWKSHSSMEKGVDWPTCAEFGVLRIEDDSYSSISCFVGTNNGHLATFKILPSSGATYTVSFVGSCSLDDRVLSICPINAETGAQTLATQDAVSDLRNGGKVNGVIVAATPSGCRIFKPATSKGAHKNWDDFMCDAASVVHSSGGCSVVGLFGDGKARAYSIPALKEIGSISIGKILDTRRLGDARISPSGDILAWTGPSELAMLHVWGIGSPLLRSADRLFNPEAIAPPRPTISNLQWISGTQFVSTADVDLLVGGPNRPPSKRMLEQMRLEEQERQRAEREGRLPRTSTSNSQGSQESYWAYMQRQMQERTENLNIMGDSMDRLGENSSGLADDVNKFVRNQKKKAVLGALGSKFGF</sequence>
<evidence type="ECO:0000256" key="1">
    <source>
        <dbReference type="SAM" id="MobiDB-lite"/>
    </source>
</evidence>
<dbReference type="GO" id="GO:0045159">
    <property type="term" value="F:myosin II binding"/>
    <property type="evidence" value="ECO:0007669"/>
    <property type="project" value="TreeGrafter"/>
</dbReference>
<dbReference type="VEuPathDB" id="FungiDB:TERG_00357"/>
<dbReference type="Gene3D" id="3.90.1200.10">
    <property type="match status" value="1"/>
</dbReference>
<protein>
    <submittedName>
        <fullName evidence="3">SNARE-dependent exocytosis protein</fullName>
    </submittedName>
</protein>
<organism evidence="3 4">
    <name type="scientific">Trichophyton rubrum</name>
    <name type="common">Athlete's foot fungus</name>
    <name type="synonym">Epidermophyton rubrum</name>
    <dbReference type="NCBI Taxonomy" id="5551"/>
    <lineage>
        <taxon>Eukaryota</taxon>
        <taxon>Fungi</taxon>
        <taxon>Dikarya</taxon>
        <taxon>Ascomycota</taxon>
        <taxon>Pezizomycotina</taxon>
        <taxon>Eurotiomycetes</taxon>
        <taxon>Eurotiomycetidae</taxon>
        <taxon>Onygenales</taxon>
        <taxon>Arthrodermataceae</taxon>
        <taxon>Trichophyton</taxon>
    </lineage>
</organism>
<accession>A0A178EUY4</accession>
<dbReference type="GO" id="GO:0005737">
    <property type="term" value="C:cytoplasm"/>
    <property type="evidence" value="ECO:0007669"/>
    <property type="project" value="TreeGrafter"/>
</dbReference>
<evidence type="ECO:0000313" key="4">
    <source>
        <dbReference type="Proteomes" id="UP000243015"/>
    </source>
</evidence>
<feature type="compositionally biased region" description="Polar residues" evidence="1">
    <location>
        <begin position="1321"/>
        <end position="1332"/>
    </location>
</feature>
<dbReference type="InterPro" id="IPR015943">
    <property type="entry name" value="WD40/YVTN_repeat-like_dom_sf"/>
</dbReference>
<evidence type="ECO:0000259" key="2">
    <source>
        <dbReference type="Pfam" id="PF08596"/>
    </source>
</evidence>
<dbReference type="PANTHER" id="PTHR10241:SF25">
    <property type="entry name" value="TOMOSYN, ISOFORM C"/>
    <property type="match status" value="1"/>
</dbReference>
<dbReference type="GO" id="GO:0006893">
    <property type="term" value="P:Golgi to plasma membrane transport"/>
    <property type="evidence" value="ECO:0007669"/>
    <property type="project" value="TreeGrafter"/>
</dbReference>
<feature type="compositionally biased region" description="Basic and acidic residues" evidence="1">
    <location>
        <begin position="1298"/>
        <end position="1319"/>
    </location>
</feature>
<reference evidence="3 4" key="1">
    <citation type="submission" date="2016-05" db="EMBL/GenBank/DDBJ databases">
        <title>Genome sequencing of Trichophyton rubrum CMCC(F)T1i isolated from hair.</title>
        <authorList>
            <person name="Zhan P."/>
            <person name="Tao Y."/>
            <person name="Liu W."/>
        </authorList>
    </citation>
    <scope>NUCLEOTIDE SEQUENCE [LARGE SCALE GENOMIC DNA]</scope>
    <source>
        <strain evidence="4">CMCC(F)T1i</strain>
    </source>
</reference>
<dbReference type="PANTHER" id="PTHR10241">
    <property type="entry name" value="LETHAL 2 GIANT LARVAE PROTEIN"/>
    <property type="match status" value="1"/>
</dbReference>
<dbReference type="Gene3D" id="2.130.10.10">
    <property type="entry name" value="YVTN repeat-like/Quinoprotein amine dehydrogenase"/>
    <property type="match status" value="1"/>
</dbReference>
<gene>
    <name evidence="3" type="ORF">A7C99_5921</name>
</gene>
<comment type="caution">
    <text evidence="3">The sequence shown here is derived from an EMBL/GenBank/DDBJ whole genome shotgun (WGS) entry which is preliminary data.</text>
</comment>
<dbReference type="GO" id="GO:0005096">
    <property type="term" value="F:GTPase activator activity"/>
    <property type="evidence" value="ECO:0007669"/>
    <property type="project" value="TreeGrafter"/>
</dbReference>
<dbReference type="Proteomes" id="UP000243015">
    <property type="component" value="Unassembled WGS sequence"/>
</dbReference>
<dbReference type="InterPro" id="IPR011009">
    <property type="entry name" value="Kinase-like_dom_sf"/>
</dbReference>
<dbReference type="EMBL" id="LHPM01000018">
    <property type="protein sequence ID" value="OAL63525.1"/>
    <property type="molecule type" value="Genomic_DNA"/>
</dbReference>
<proteinExistence type="predicted"/>
<dbReference type="GO" id="GO:0019905">
    <property type="term" value="F:syntaxin binding"/>
    <property type="evidence" value="ECO:0007669"/>
    <property type="project" value="TreeGrafter"/>
</dbReference>
<dbReference type="GO" id="GO:0006887">
    <property type="term" value="P:exocytosis"/>
    <property type="evidence" value="ECO:0007669"/>
    <property type="project" value="TreeGrafter"/>
</dbReference>
<name>A0A178EUY4_TRIRU</name>
<dbReference type="InterPro" id="IPR036322">
    <property type="entry name" value="WD40_repeat_dom_sf"/>
</dbReference>
<dbReference type="SUPFAM" id="SSF50978">
    <property type="entry name" value="WD40 repeat-like"/>
    <property type="match status" value="2"/>
</dbReference>
<dbReference type="Pfam" id="PF08596">
    <property type="entry name" value="Lgl_C"/>
    <property type="match status" value="1"/>
</dbReference>
<dbReference type="SUPFAM" id="SSF56112">
    <property type="entry name" value="Protein kinase-like (PK-like)"/>
    <property type="match status" value="1"/>
</dbReference>
<feature type="domain" description="Lethal giant larvae (Lgl)-like C-terminal" evidence="2">
    <location>
        <begin position="911"/>
        <end position="1297"/>
    </location>
</feature>
<feature type="region of interest" description="Disordered" evidence="1">
    <location>
        <begin position="1288"/>
        <end position="1332"/>
    </location>
</feature>